<dbReference type="GO" id="GO:0004427">
    <property type="term" value="F:inorganic diphosphate phosphatase activity"/>
    <property type="evidence" value="ECO:0007669"/>
    <property type="project" value="UniProtKB-UniRule"/>
</dbReference>
<evidence type="ECO:0000256" key="3">
    <source>
        <dbReference type="ARBA" id="ARBA00022801"/>
    </source>
</evidence>
<feature type="binding site" evidence="5">
    <location>
        <position position="32"/>
    </location>
    <ligand>
        <name>substrate</name>
    </ligand>
</feature>
<evidence type="ECO:0000313" key="6">
    <source>
        <dbReference type="EMBL" id="QEK39631.1"/>
    </source>
</evidence>
<feature type="binding site" evidence="5">
    <location>
        <position position="91"/>
    </location>
    <ligand>
        <name>Mg(2+)</name>
        <dbReference type="ChEBI" id="CHEBI:18420"/>
        <label>1</label>
    </ligand>
</feature>
<organism evidence="6 7">
    <name type="scientific">Candidatus Sneabacter namystus</name>
    <dbReference type="NCBI Taxonomy" id="2601646"/>
    <lineage>
        <taxon>Bacteria</taxon>
        <taxon>Pseudomonadati</taxon>
        <taxon>Pseudomonadota</taxon>
        <taxon>Alphaproteobacteria</taxon>
        <taxon>Rickettsiales</taxon>
        <taxon>Rickettsiaceae</taxon>
        <taxon>Rickettsieae</taxon>
        <taxon>Candidatus Sneabacter</taxon>
    </lineage>
</organism>
<protein>
    <recommendedName>
        <fullName evidence="5">Inorganic pyrophosphatase</fullName>
        <ecNumber evidence="5">3.6.1.1</ecNumber>
    </recommendedName>
    <alternativeName>
        <fullName evidence="5">Pyrophosphate phospho-hydrolase</fullName>
        <shortName evidence="5">PPase</shortName>
    </alternativeName>
</protein>
<feature type="binding site" evidence="5">
    <location>
        <position position="59"/>
    </location>
    <ligand>
        <name>Mg(2+)</name>
        <dbReference type="ChEBI" id="CHEBI:18420"/>
        <label>1</label>
    </ligand>
</feature>
<name>A0A5C0UJ40_9RICK</name>
<feature type="binding site" evidence="5">
    <location>
        <position position="59"/>
    </location>
    <ligand>
        <name>Mg(2+)</name>
        <dbReference type="ChEBI" id="CHEBI:18420"/>
        <label>2</label>
    </ligand>
</feature>
<feature type="binding site" evidence="5">
    <location>
        <position position="130"/>
    </location>
    <ligand>
        <name>substrate</name>
    </ligand>
</feature>
<dbReference type="PANTHER" id="PTHR10286">
    <property type="entry name" value="INORGANIC PYROPHOSPHATASE"/>
    <property type="match status" value="1"/>
</dbReference>
<evidence type="ECO:0000256" key="5">
    <source>
        <dbReference type="HAMAP-Rule" id="MF_00209"/>
    </source>
</evidence>
<comment type="cofactor">
    <cofactor evidence="1 5">
        <name>Mg(2+)</name>
        <dbReference type="ChEBI" id="CHEBI:18420"/>
    </cofactor>
</comment>
<sequence>MSDVFDVVIEIPKGSAIKYEYDKEQQRVRVDRFLNVSMVYPFNYGYIPGTLGGDGDPLDVLLVIEQVLLPNTVIKSRPIGVLAMEDEAGQDEKIIAVPDKKVDLASSNIEDITQMSCHMKSSIQHFFECYKDLDSGKWVKVGKWYGAEEAKTIISKSLLNV</sequence>
<feature type="binding site" evidence="5">
    <location>
        <position position="54"/>
    </location>
    <ligand>
        <name>Mg(2+)</name>
        <dbReference type="ChEBI" id="CHEBI:18420"/>
        <label>1</label>
    </ligand>
</feature>
<dbReference type="CDD" id="cd00412">
    <property type="entry name" value="pyrophosphatase"/>
    <property type="match status" value="1"/>
</dbReference>
<dbReference type="Pfam" id="PF00719">
    <property type="entry name" value="Pyrophosphatase"/>
    <property type="match status" value="1"/>
</dbReference>
<evidence type="ECO:0000256" key="1">
    <source>
        <dbReference type="ARBA" id="ARBA00001946"/>
    </source>
</evidence>
<dbReference type="AlphaFoldDB" id="A0A5C0UJ40"/>
<dbReference type="GO" id="GO:0000287">
    <property type="term" value="F:magnesium ion binding"/>
    <property type="evidence" value="ECO:0007669"/>
    <property type="project" value="UniProtKB-UniRule"/>
</dbReference>
<dbReference type="SUPFAM" id="SSF50324">
    <property type="entry name" value="Inorganic pyrophosphatase"/>
    <property type="match status" value="1"/>
</dbReference>
<dbReference type="InterPro" id="IPR008162">
    <property type="entry name" value="Pyrophosphatase"/>
</dbReference>
<comment type="subcellular location">
    <subcellularLocation>
        <location evidence="5">Cytoplasm</location>
    </subcellularLocation>
</comment>
<comment type="function">
    <text evidence="5">Catalyzes the hydrolysis of inorganic pyrophosphate (PPi) forming two phosphate ions.</text>
</comment>
<keyword evidence="7" id="KW-1185">Reference proteome</keyword>
<proteinExistence type="inferred from homology"/>
<keyword evidence="4 5" id="KW-0460">Magnesium</keyword>
<dbReference type="KEGG" id="snay:FZC37_01630"/>
<keyword evidence="5" id="KW-0963">Cytoplasm</keyword>
<evidence type="ECO:0000256" key="4">
    <source>
        <dbReference type="ARBA" id="ARBA00022842"/>
    </source>
</evidence>
<evidence type="ECO:0000256" key="2">
    <source>
        <dbReference type="ARBA" id="ARBA00022723"/>
    </source>
</evidence>
<dbReference type="EMBL" id="CP043312">
    <property type="protein sequence ID" value="QEK39631.1"/>
    <property type="molecule type" value="Genomic_DNA"/>
</dbReference>
<reference evidence="6 7" key="1">
    <citation type="submission" date="2019-08" db="EMBL/GenBank/DDBJ databases">
        <title>Highly reduced genomes of protist endosymbionts show evolutionary convergence.</title>
        <authorList>
            <person name="George E."/>
            <person name="Husnik F."/>
            <person name="Tashyreva D."/>
            <person name="Prokopchuk G."/>
            <person name="Horak A."/>
            <person name="Kwong W.K."/>
            <person name="Lukes J."/>
            <person name="Keeling P.J."/>
        </authorList>
    </citation>
    <scope>NUCLEOTIDE SEQUENCE [LARGE SCALE GENOMIC DNA]</scope>
    <source>
        <strain evidence="6">1621</strain>
    </source>
</reference>
<dbReference type="NCBIfam" id="NF002317">
    <property type="entry name" value="PRK01250.1"/>
    <property type="match status" value="1"/>
</dbReference>
<dbReference type="OrthoDB" id="5187599at2"/>
<dbReference type="HAMAP" id="MF_00209">
    <property type="entry name" value="Inorganic_PPase"/>
    <property type="match status" value="1"/>
</dbReference>
<dbReference type="InterPro" id="IPR036649">
    <property type="entry name" value="Pyrophosphatase_sf"/>
</dbReference>
<feature type="binding site" evidence="5">
    <location>
        <position position="18"/>
    </location>
    <ligand>
        <name>substrate</name>
    </ligand>
</feature>
<comment type="catalytic activity">
    <reaction evidence="5">
        <text>diphosphate + H2O = 2 phosphate + H(+)</text>
        <dbReference type="Rhea" id="RHEA:24576"/>
        <dbReference type="ChEBI" id="CHEBI:15377"/>
        <dbReference type="ChEBI" id="CHEBI:15378"/>
        <dbReference type="ChEBI" id="CHEBI:33019"/>
        <dbReference type="ChEBI" id="CHEBI:43474"/>
        <dbReference type="EC" id="3.6.1.1"/>
    </reaction>
</comment>
<gene>
    <name evidence="5" type="primary">ppa</name>
    <name evidence="6" type="ORF">FZC37_01630</name>
</gene>
<feature type="binding site" evidence="5">
    <location>
        <position position="44"/>
    </location>
    <ligand>
        <name>substrate</name>
    </ligand>
</feature>
<dbReference type="GO" id="GO:0005737">
    <property type="term" value="C:cytoplasm"/>
    <property type="evidence" value="ECO:0007669"/>
    <property type="project" value="UniProtKB-SubCell"/>
</dbReference>
<dbReference type="GO" id="GO:0006796">
    <property type="term" value="P:phosphate-containing compound metabolic process"/>
    <property type="evidence" value="ECO:0007669"/>
    <property type="project" value="InterPro"/>
</dbReference>
<accession>A0A5C0UJ40</accession>
<dbReference type="Gene3D" id="3.90.80.10">
    <property type="entry name" value="Inorganic pyrophosphatase"/>
    <property type="match status" value="1"/>
</dbReference>
<keyword evidence="2 5" id="KW-0479">Metal-binding</keyword>
<dbReference type="EC" id="3.6.1.1" evidence="5"/>
<keyword evidence="3 5" id="KW-0378">Hydrolase</keyword>
<dbReference type="PROSITE" id="PS00387">
    <property type="entry name" value="PPASE"/>
    <property type="match status" value="1"/>
</dbReference>
<dbReference type="Proteomes" id="UP000323844">
    <property type="component" value="Chromosome"/>
</dbReference>
<comment type="similarity">
    <text evidence="5">Belongs to the PPase family.</text>
</comment>
<evidence type="ECO:0000313" key="7">
    <source>
        <dbReference type="Proteomes" id="UP000323844"/>
    </source>
</evidence>
<comment type="subunit">
    <text evidence="5">Homohexamer.</text>
</comment>